<accession>A0A383W796</accession>
<name>A0A383W796_TETOB</name>
<dbReference type="InterPro" id="IPR011990">
    <property type="entry name" value="TPR-like_helical_dom_sf"/>
</dbReference>
<keyword evidence="1" id="KW-0175">Coiled coil</keyword>
<evidence type="ECO:0000313" key="4">
    <source>
        <dbReference type="EMBL" id="SZX73032.1"/>
    </source>
</evidence>
<keyword evidence="5" id="KW-1185">Reference proteome</keyword>
<dbReference type="Proteomes" id="UP000256970">
    <property type="component" value="Unassembled WGS sequence"/>
</dbReference>
<dbReference type="PANTHER" id="PTHR37910:SF2">
    <property type="entry name" value="EXPRESSED PROTEIN"/>
    <property type="match status" value="1"/>
</dbReference>
<reference evidence="4 5" key="1">
    <citation type="submission" date="2016-10" db="EMBL/GenBank/DDBJ databases">
        <authorList>
            <person name="Cai Z."/>
        </authorList>
    </citation>
    <scope>NUCLEOTIDE SEQUENCE [LARGE SCALE GENOMIC DNA]</scope>
</reference>
<feature type="region of interest" description="Disordered" evidence="2">
    <location>
        <begin position="1"/>
        <end position="25"/>
    </location>
</feature>
<dbReference type="Gene3D" id="1.25.40.10">
    <property type="entry name" value="Tetratricopeptide repeat domain"/>
    <property type="match status" value="1"/>
</dbReference>
<gene>
    <name evidence="4" type="ORF">BQ4739_LOCUS13154</name>
    <name evidence="3" type="ORF">BQ4739_LOCUS1442</name>
</gene>
<organism evidence="4 5">
    <name type="scientific">Tetradesmus obliquus</name>
    <name type="common">Green alga</name>
    <name type="synonym">Acutodesmus obliquus</name>
    <dbReference type="NCBI Taxonomy" id="3088"/>
    <lineage>
        <taxon>Eukaryota</taxon>
        <taxon>Viridiplantae</taxon>
        <taxon>Chlorophyta</taxon>
        <taxon>core chlorophytes</taxon>
        <taxon>Chlorophyceae</taxon>
        <taxon>CS clade</taxon>
        <taxon>Sphaeropleales</taxon>
        <taxon>Scenedesmaceae</taxon>
        <taxon>Tetradesmus</taxon>
    </lineage>
</organism>
<protein>
    <submittedName>
        <fullName evidence="4">Uncharacterized protein</fullName>
    </submittedName>
</protein>
<evidence type="ECO:0000256" key="2">
    <source>
        <dbReference type="SAM" id="MobiDB-lite"/>
    </source>
</evidence>
<evidence type="ECO:0000313" key="5">
    <source>
        <dbReference type="Proteomes" id="UP000256970"/>
    </source>
</evidence>
<sequence length="347" mass="37744">MFTSRRAQCQAQASSGAGVERPSPLRASRCCNLPQHGSGNPWITIAVQAVSSWQRPAELIACSHQVDWQQQQQQQQQQRQQQQQQSHVCLIANAGNRKNRPHILVQQQQQYEQHQQQQQQQQQQHYQRALASSLLGSVLLLQAILPQSAAAHVAIDKLMQQQEQPALQSALTAGFDPAAAAAMRAAATGNLSSSSSSSSSRPRQSPVASAAAQALGQLQAAQAAQKSGDYAAALAGYSAVVSQHPDLALAEYARLGRALMLYEAGDVSGCLIGLQDQELSMRGYPEVHAALAAVLYTERPAQRLRAEQQFNIAVEFDARFQDAAWVRGNKAWGPRLMGALTRFLLLQ</sequence>
<feature type="coiled-coil region" evidence="1">
    <location>
        <begin position="65"/>
        <end position="124"/>
    </location>
</feature>
<evidence type="ECO:0000313" key="3">
    <source>
        <dbReference type="EMBL" id="SZX60901.1"/>
    </source>
</evidence>
<dbReference type="PANTHER" id="PTHR37910">
    <property type="entry name" value="EXPRESSED PROTEIN"/>
    <property type="match status" value="1"/>
</dbReference>
<feature type="region of interest" description="Disordered" evidence="2">
    <location>
        <begin position="190"/>
        <end position="209"/>
    </location>
</feature>
<dbReference type="EMBL" id="FNXT01000113">
    <property type="protein sequence ID" value="SZX60901.1"/>
    <property type="molecule type" value="Genomic_DNA"/>
</dbReference>
<feature type="compositionally biased region" description="Low complexity" evidence="2">
    <location>
        <begin position="1"/>
        <end position="18"/>
    </location>
</feature>
<dbReference type="EMBL" id="FNXT01001182">
    <property type="protein sequence ID" value="SZX73032.1"/>
    <property type="molecule type" value="Genomic_DNA"/>
</dbReference>
<proteinExistence type="predicted"/>
<dbReference type="AlphaFoldDB" id="A0A383W796"/>
<evidence type="ECO:0000256" key="1">
    <source>
        <dbReference type="SAM" id="Coils"/>
    </source>
</evidence>